<evidence type="ECO:0000256" key="1">
    <source>
        <dbReference type="SAM" id="MobiDB-lite"/>
    </source>
</evidence>
<name>A0A7I4YX42_HAECO</name>
<evidence type="ECO:0000313" key="3">
    <source>
        <dbReference type="Proteomes" id="UP000025227"/>
    </source>
</evidence>
<feature type="transmembrane region" description="Helical" evidence="2">
    <location>
        <begin position="56"/>
        <end position="81"/>
    </location>
</feature>
<keyword evidence="2" id="KW-1133">Transmembrane helix</keyword>
<keyword evidence="2" id="KW-0812">Transmembrane</keyword>
<dbReference type="OrthoDB" id="5828915at2759"/>
<accession>A0A7I4YX42</accession>
<dbReference type="Gene3D" id="1.20.1070.10">
    <property type="entry name" value="Rhodopsin 7-helix transmembrane proteins"/>
    <property type="match status" value="1"/>
</dbReference>
<organism evidence="3 4">
    <name type="scientific">Haemonchus contortus</name>
    <name type="common">Barber pole worm</name>
    <dbReference type="NCBI Taxonomy" id="6289"/>
    <lineage>
        <taxon>Eukaryota</taxon>
        <taxon>Metazoa</taxon>
        <taxon>Ecdysozoa</taxon>
        <taxon>Nematoda</taxon>
        <taxon>Chromadorea</taxon>
        <taxon>Rhabditida</taxon>
        <taxon>Rhabditina</taxon>
        <taxon>Rhabditomorpha</taxon>
        <taxon>Strongyloidea</taxon>
        <taxon>Trichostrongylidae</taxon>
        <taxon>Haemonchus</taxon>
    </lineage>
</organism>
<dbReference type="Proteomes" id="UP000025227">
    <property type="component" value="Unplaced"/>
</dbReference>
<feature type="region of interest" description="Disordered" evidence="1">
    <location>
        <begin position="146"/>
        <end position="202"/>
    </location>
</feature>
<feature type="transmembrane region" description="Helical" evidence="2">
    <location>
        <begin position="12"/>
        <end position="36"/>
    </location>
</feature>
<reference evidence="4" key="1">
    <citation type="submission" date="2020-12" db="UniProtKB">
        <authorList>
            <consortium name="WormBaseParasite"/>
        </authorList>
    </citation>
    <scope>IDENTIFICATION</scope>
    <source>
        <strain evidence="4">MHco3</strain>
    </source>
</reference>
<keyword evidence="2" id="KW-0472">Membrane</keyword>
<sequence length="231" mass="26003">MVHGNSKKNGSAFPVLNYILPILIALIPTLVTYFVMKNYYAMSGRFCFSTAPGDMFWAFVIPNWILIFLAGLQSQLACLACDKTTAVQDQQQCFWAKKSAKSLLMFALLLFTLWLLVLFAGNEQTCEKWSGKSAFYRLCPKKEEPEPIPANQKEDIDLPTSETPDLNHDEEAAPIPDKKPPTPVPEPLAVPFVPESKDQPGRTESSYFYAWLTSSDRSKRASEILFRPKIA</sequence>
<dbReference type="AlphaFoldDB" id="A0A7I4YX42"/>
<dbReference type="WBParaSite" id="HCON_00159130-00001">
    <property type="protein sequence ID" value="HCON_00159130-00001"/>
    <property type="gene ID" value="HCON_00159130"/>
</dbReference>
<keyword evidence="3" id="KW-1185">Reference proteome</keyword>
<proteinExistence type="predicted"/>
<protein>
    <submittedName>
        <fullName evidence="4">G_PROTEIN_RECEP_F2_4 domain-containing protein</fullName>
    </submittedName>
</protein>
<evidence type="ECO:0000256" key="2">
    <source>
        <dbReference type="SAM" id="Phobius"/>
    </source>
</evidence>
<feature type="transmembrane region" description="Helical" evidence="2">
    <location>
        <begin position="102"/>
        <end position="121"/>
    </location>
</feature>
<evidence type="ECO:0000313" key="4">
    <source>
        <dbReference type="WBParaSite" id="HCON_00159130-00001"/>
    </source>
</evidence>
<feature type="compositionally biased region" description="Basic and acidic residues" evidence="1">
    <location>
        <begin position="165"/>
        <end position="180"/>
    </location>
</feature>